<accession>A0A9X2F9F3</accession>
<dbReference type="AlphaFoldDB" id="A0A9X2F9F3"/>
<evidence type="ECO:0000256" key="3">
    <source>
        <dbReference type="ARBA" id="ARBA00023163"/>
    </source>
</evidence>
<name>A0A9X2F9F3_9BACT</name>
<evidence type="ECO:0000313" key="6">
    <source>
        <dbReference type="Proteomes" id="UP001155241"/>
    </source>
</evidence>
<dbReference type="RefSeq" id="WP_252852421.1">
    <property type="nucleotide sequence ID" value="NZ_JAMXLR010000036.1"/>
</dbReference>
<keyword evidence="1" id="KW-0805">Transcription regulation</keyword>
<dbReference type="Gene3D" id="1.10.10.60">
    <property type="entry name" value="Homeodomain-like"/>
    <property type="match status" value="1"/>
</dbReference>
<dbReference type="GO" id="GO:0003700">
    <property type="term" value="F:DNA-binding transcription factor activity"/>
    <property type="evidence" value="ECO:0007669"/>
    <property type="project" value="InterPro"/>
</dbReference>
<dbReference type="InterPro" id="IPR028082">
    <property type="entry name" value="Peripla_BP_I"/>
</dbReference>
<dbReference type="InterPro" id="IPR018060">
    <property type="entry name" value="HTH_AraC"/>
</dbReference>
<gene>
    <name evidence="5" type="ORF">NG895_10415</name>
</gene>
<keyword evidence="3" id="KW-0804">Transcription</keyword>
<sequence>MIARDFFLDGSELFRTLSDWQPNVIVCFIVDDLVINLRDQIPPEVPIVSTARVQQLSNTAVVLASAIEFYCQAHRLFDQLQVNEVWQFVFGGEPTGQSSQRQYREYAARHNVVYHSQWAPEPQTLVDLHKSVEVDPDVEFWLNQLPKPVGIFSQNTLAGCYLARTCELIGLKVPVDVAIIGSDGFQVATSTHPPVTSVLVPAPEIGLRAVDIAIEMLETGSGPCEPVIIEGLTILERASTGGGCRVDCDIDAALQFIGQHACEGVKVNDVVEQTQGVSRMTFHKRFLEVAGITPGAAIRERRMREARWLLSQTDVAPGTICGLCGYREYPHFYKVFRASEGVSPTQYRNLVK</sequence>
<keyword evidence="6" id="KW-1185">Reference proteome</keyword>
<organism evidence="5 6">
    <name type="scientific">Aeoliella straminimaris</name>
    <dbReference type="NCBI Taxonomy" id="2954799"/>
    <lineage>
        <taxon>Bacteria</taxon>
        <taxon>Pseudomonadati</taxon>
        <taxon>Planctomycetota</taxon>
        <taxon>Planctomycetia</taxon>
        <taxon>Pirellulales</taxon>
        <taxon>Lacipirellulaceae</taxon>
        <taxon>Aeoliella</taxon>
    </lineage>
</organism>
<dbReference type="PANTHER" id="PTHR43280:SF2">
    <property type="entry name" value="HTH-TYPE TRANSCRIPTIONAL REGULATOR EXSA"/>
    <property type="match status" value="1"/>
</dbReference>
<feature type="domain" description="HTH araC/xylS-type" evidence="4">
    <location>
        <begin position="251"/>
        <end position="350"/>
    </location>
</feature>
<dbReference type="Pfam" id="PF13377">
    <property type="entry name" value="Peripla_BP_3"/>
    <property type="match status" value="1"/>
</dbReference>
<dbReference type="EMBL" id="JAMXLR010000036">
    <property type="protein sequence ID" value="MCO6044319.1"/>
    <property type="molecule type" value="Genomic_DNA"/>
</dbReference>
<dbReference type="PROSITE" id="PS01124">
    <property type="entry name" value="HTH_ARAC_FAMILY_2"/>
    <property type="match status" value="1"/>
</dbReference>
<dbReference type="SUPFAM" id="SSF53822">
    <property type="entry name" value="Periplasmic binding protein-like I"/>
    <property type="match status" value="1"/>
</dbReference>
<dbReference type="Proteomes" id="UP001155241">
    <property type="component" value="Unassembled WGS sequence"/>
</dbReference>
<dbReference type="PANTHER" id="PTHR43280">
    <property type="entry name" value="ARAC-FAMILY TRANSCRIPTIONAL REGULATOR"/>
    <property type="match status" value="1"/>
</dbReference>
<dbReference type="SMART" id="SM00342">
    <property type="entry name" value="HTH_ARAC"/>
    <property type="match status" value="1"/>
</dbReference>
<dbReference type="InterPro" id="IPR009057">
    <property type="entry name" value="Homeodomain-like_sf"/>
</dbReference>
<evidence type="ECO:0000256" key="1">
    <source>
        <dbReference type="ARBA" id="ARBA00023015"/>
    </source>
</evidence>
<protein>
    <submittedName>
        <fullName evidence="5">Helix-turn-helix domain-containing protein</fullName>
    </submittedName>
</protein>
<reference evidence="5" key="1">
    <citation type="submission" date="2022-06" db="EMBL/GenBank/DDBJ databases">
        <title>Aeoliella straminimaris, a novel planctomycete from sediments.</title>
        <authorList>
            <person name="Vitorino I.R."/>
            <person name="Lage O.M."/>
        </authorList>
    </citation>
    <scope>NUCLEOTIDE SEQUENCE</scope>
    <source>
        <strain evidence="5">ICT_H6.2</strain>
    </source>
</reference>
<dbReference type="SUPFAM" id="SSF46689">
    <property type="entry name" value="Homeodomain-like"/>
    <property type="match status" value="1"/>
</dbReference>
<dbReference type="Pfam" id="PF12833">
    <property type="entry name" value="HTH_18"/>
    <property type="match status" value="1"/>
</dbReference>
<comment type="caution">
    <text evidence="5">The sequence shown here is derived from an EMBL/GenBank/DDBJ whole genome shotgun (WGS) entry which is preliminary data.</text>
</comment>
<evidence type="ECO:0000259" key="4">
    <source>
        <dbReference type="PROSITE" id="PS01124"/>
    </source>
</evidence>
<evidence type="ECO:0000313" key="5">
    <source>
        <dbReference type="EMBL" id="MCO6044319.1"/>
    </source>
</evidence>
<dbReference type="InterPro" id="IPR046335">
    <property type="entry name" value="LacI/GalR-like_sensor"/>
</dbReference>
<dbReference type="Gene3D" id="3.40.50.2300">
    <property type="match status" value="2"/>
</dbReference>
<evidence type="ECO:0000256" key="2">
    <source>
        <dbReference type="ARBA" id="ARBA00023125"/>
    </source>
</evidence>
<keyword evidence="2" id="KW-0238">DNA-binding</keyword>
<proteinExistence type="predicted"/>
<dbReference type="GO" id="GO:0043565">
    <property type="term" value="F:sequence-specific DNA binding"/>
    <property type="evidence" value="ECO:0007669"/>
    <property type="project" value="InterPro"/>
</dbReference>